<gene>
    <name evidence="2" type="ORF">SDC9_114060</name>
</gene>
<feature type="region of interest" description="Disordered" evidence="1">
    <location>
        <begin position="1"/>
        <end position="46"/>
    </location>
</feature>
<feature type="compositionally biased region" description="Basic and acidic residues" evidence="1">
    <location>
        <begin position="25"/>
        <end position="38"/>
    </location>
</feature>
<protein>
    <submittedName>
        <fullName evidence="2">Uncharacterized protein</fullName>
    </submittedName>
</protein>
<dbReference type="AlphaFoldDB" id="A0A645BVA1"/>
<comment type="caution">
    <text evidence="2">The sequence shown here is derived from an EMBL/GenBank/DDBJ whole genome shotgun (WGS) entry which is preliminary data.</text>
</comment>
<sequence length="89" mass="9884">MVVEGAGDDVAAHPGAGQRGRHRRGQPDRLEGRVHLEGDDSGDLVVRQPQPVRLGLRQDQRQALGLAYGGERRDIVREVLDDDVDHRCR</sequence>
<proteinExistence type="predicted"/>
<organism evidence="2">
    <name type="scientific">bioreactor metagenome</name>
    <dbReference type="NCBI Taxonomy" id="1076179"/>
    <lineage>
        <taxon>unclassified sequences</taxon>
        <taxon>metagenomes</taxon>
        <taxon>ecological metagenomes</taxon>
    </lineage>
</organism>
<evidence type="ECO:0000313" key="2">
    <source>
        <dbReference type="EMBL" id="MPM67143.1"/>
    </source>
</evidence>
<dbReference type="EMBL" id="VSSQ01021514">
    <property type="protein sequence ID" value="MPM67143.1"/>
    <property type="molecule type" value="Genomic_DNA"/>
</dbReference>
<accession>A0A645BVA1</accession>
<evidence type="ECO:0000256" key="1">
    <source>
        <dbReference type="SAM" id="MobiDB-lite"/>
    </source>
</evidence>
<reference evidence="2" key="1">
    <citation type="submission" date="2019-08" db="EMBL/GenBank/DDBJ databases">
        <authorList>
            <person name="Kucharzyk K."/>
            <person name="Murdoch R.W."/>
            <person name="Higgins S."/>
            <person name="Loffler F."/>
        </authorList>
    </citation>
    <scope>NUCLEOTIDE SEQUENCE</scope>
</reference>
<name>A0A645BVA1_9ZZZZ</name>